<accession>A0A5C7FFP8</accession>
<feature type="domain" description="Serine aminopeptidase S33" evidence="1">
    <location>
        <begin position="69"/>
        <end position="189"/>
    </location>
</feature>
<keyword evidence="3" id="KW-1185">Reference proteome</keyword>
<dbReference type="OrthoDB" id="9777090at2"/>
<name>A0A5C7FFP8_9BACT</name>
<protein>
    <submittedName>
        <fullName evidence="2">Lysophospholipase</fullName>
    </submittedName>
</protein>
<sequence length="262" mass="29532">MKKWLKRIAIFFGVLYLVLAVVIYVKQEALIFHPRAHAEDYSYGDYPEIWITTPDGTRLHGLHLRNGGKGVILYLHGNVGDNGRSLRQTRSLQDLGYDLFLVDYRGFGKSEGSLNSEADMTEDLQAVYDHLKTEFNENQIIVTGYSLGSGPASYLAANNKPEAVVLVAPYTSLMDMKNLFFWVFPDFLMKYELDNRANLARATSPVYILHGTDDELIPLEMGQELEALDPDRIKLVELNGVGHRGAILNSMFRAVVSESLRN</sequence>
<evidence type="ECO:0000313" key="2">
    <source>
        <dbReference type="EMBL" id="TXF85039.1"/>
    </source>
</evidence>
<evidence type="ECO:0000259" key="1">
    <source>
        <dbReference type="Pfam" id="PF12146"/>
    </source>
</evidence>
<evidence type="ECO:0000313" key="3">
    <source>
        <dbReference type="Proteomes" id="UP000321907"/>
    </source>
</evidence>
<dbReference type="Pfam" id="PF12146">
    <property type="entry name" value="Hydrolase_4"/>
    <property type="match status" value="1"/>
</dbReference>
<dbReference type="InterPro" id="IPR029058">
    <property type="entry name" value="AB_hydrolase_fold"/>
</dbReference>
<dbReference type="SUPFAM" id="SSF53474">
    <property type="entry name" value="alpha/beta-Hydrolases"/>
    <property type="match status" value="1"/>
</dbReference>
<dbReference type="AlphaFoldDB" id="A0A5C7FFP8"/>
<dbReference type="RefSeq" id="WP_147932740.1">
    <property type="nucleotide sequence ID" value="NZ_VOXD01000050.1"/>
</dbReference>
<dbReference type="EMBL" id="VOXD01000050">
    <property type="protein sequence ID" value="TXF85039.1"/>
    <property type="molecule type" value="Genomic_DNA"/>
</dbReference>
<dbReference type="PANTHER" id="PTHR12277">
    <property type="entry name" value="ALPHA/BETA HYDROLASE DOMAIN-CONTAINING PROTEIN"/>
    <property type="match status" value="1"/>
</dbReference>
<comment type="caution">
    <text evidence="2">The sequence shown here is derived from an EMBL/GenBank/DDBJ whole genome shotgun (WGS) entry which is preliminary data.</text>
</comment>
<dbReference type="Proteomes" id="UP000321907">
    <property type="component" value="Unassembled WGS sequence"/>
</dbReference>
<dbReference type="InterPro" id="IPR022742">
    <property type="entry name" value="Hydrolase_4"/>
</dbReference>
<dbReference type="PANTHER" id="PTHR12277:SF81">
    <property type="entry name" value="PROTEIN ABHD13"/>
    <property type="match status" value="1"/>
</dbReference>
<dbReference type="Gene3D" id="3.40.50.1820">
    <property type="entry name" value="alpha/beta hydrolase"/>
    <property type="match status" value="1"/>
</dbReference>
<reference evidence="2 3" key="1">
    <citation type="submission" date="2019-08" db="EMBL/GenBank/DDBJ databases">
        <title>Lewinella sp. strain SSH13 Genome sequencing and assembly.</title>
        <authorList>
            <person name="Kim I."/>
        </authorList>
    </citation>
    <scope>NUCLEOTIDE SEQUENCE [LARGE SCALE GENOMIC DNA]</scope>
    <source>
        <strain evidence="2 3">SSH13</strain>
    </source>
</reference>
<gene>
    <name evidence="2" type="ORF">FUA23_20970</name>
</gene>
<organism evidence="2 3">
    <name type="scientific">Neolewinella aurantiaca</name>
    <dbReference type="NCBI Taxonomy" id="2602767"/>
    <lineage>
        <taxon>Bacteria</taxon>
        <taxon>Pseudomonadati</taxon>
        <taxon>Bacteroidota</taxon>
        <taxon>Saprospiria</taxon>
        <taxon>Saprospirales</taxon>
        <taxon>Lewinellaceae</taxon>
        <taxon>Neolewinella</taxon>
    </lineage>
</organism>
<proteinExistence type="predicted"/>